<evidence type="ECO:0000313" key="2">
    <source>
        <dbReference type="Proteomes" id="UP000003094"/>
    </source>
</evidence>
<keyword evidence="2" id="KW-1185">Reference proteome</keyword>
<organism evidence="1 2">
    <name type="scientific">Paenibacillus vortex V453</name>
    <dbReference type="NCBI Taxonomy" id="715225"/>
    <lineage>
        <taxon>Bacteria</taxon>
        <taxon>Bacillati</taxon>
        <taxon>Bacillota</taxon>
        <taxon>Bacilli</taxon>
        <taxon>Bacillales</taxon>
        <taxon>Paenibacillaceae</taxon>
        <taxon>Paenibacillus</taxon>
    </lineage>
</organism>
<name>A0A2R9SPR1_9BACL</name>
<evidence type="ECO:0000313" key="1">
    <source>
        <dbReference type="EMBL" id="EFU39359.1"/>
    </source>
</evidence>
<dbReference type="EMBL" id="ADHJ01000041">
    <property type="protein sequence ID" value="EFU39359.1"/>
    <property type="molecule type" value="Genomic_DNA"/>
</dbReference>
<dbReference type="KEGG" id="pvo:PVOR_25418"/>
<protein>
    <submittedName>
        <fullName evidence="1">Uncharacterized protein</fullName>
    </submittedName>
</protein>
<dbReference type="Proteomes" id="UP000003094">
    <property type="component" value="Unassembled WGS sequence"/>
</dbReference>
<proteinExistence type="predicted"/>
<dbReference type="AlphaFoldDB" id="A0A2R9SPR1"/>
<reference evidence="1 2" key="1">
    <citation type="journal article" date="2010" name="BMC Genomics">
        <title>Genome sequence of the pattern forming Paenibacillus vortex bacterium reveals potential for thriving in complex environments.</title>
        <authorList>
            <person name="Sirota-Madi A."/>
            <person name="Olender T."/>
            <person name="Helman Y."/>
            <person name="Ingham C."/>
            <person name="Brainis I."/>
            <person name="Roth D."/>
            <person name="Hagi E."/>
            <person name="Brodsky L."/>
            <person name="Leshkowitz D."/>
            <person name="Galatenko V."/>
            <person name="Nikolaev V."/>
            <person name="Mugasimangalam R.C."/>
            <person name="Bransburg-Zabary S."/>
            <person name="Gutnick D.L."/>
            <person name="Lancet D."/>
            <person name="Ben-Jacob E."/>
        </authorList>
    </citation>
    <scope>NUCLEOTIDE SEQUENCE [LARGE SCALE GENOMIC DNA]</scope>
    <source>
        <strain evidence="1 2">V453</strain>
    </source>
</reference>
<sequence length="33" mass="4034">MEMLLLILILFSIFLQSITFLLNWSTQKYNDRK</sequence>
<comment type="caution">
    <text evidence="1">The sequence shown here is derived from an EMBL/GenBank/DDBJ whole genome shotgun (WGS) entry which is preliminary data.</text>
</comment>
<gene>
    <name evidence="1" type="ORF">PVOR_25418</name>
</gene>
<accession>A0A2R9SPR1</accession>